<dbReference type="InterPro" id="IPR042089">
    <property type="entry name" value="Peptidase_M13_dom_2"/>
</dbReference>
<accession>A0A7R8YZH6</accession>
<gene>
    <name evidence="12" type="ORF">HERILL_LOCUS13687</name>
</gene>
<dbReference type="SUPFAM" id="SSF55486">
    <property type="entry name" value="Metalloproteases ('zincins'), catalytic domain"/>
    <property type="match status" value="1"/>
</dbReference>
<proteinExistence type="inferred from homology"/>
<evidence type="ECO:0000256" key="1">
    <source>
        <dbReference type="ARBA" id="ARBA00001947"/>
    </source>
</evidence>
<comment type="subcellular location">
    <subcellularLocation>
        <location evidence="2">Cell membrane</location>
        <topology evidence="2">Single-pass type II membrane protein</topology>
    </subcellularLocation>
</comment>
<evidence type="ECO:0000256" key="4">
    <source>
        <dbReference type="ARBA" id="ARBA00022670"/>
    </source>
</evidence>
<dbReference type="InterPro" id="IPR018497">
    <property type="entry name" value="Peptidase_M13_C"/>
</dbReference>
<evidence type="ECO:0000256" key="6">
    <source>
        <dbReference type="ARBA" id="ARBA00022801"/>
    </source>
</evidence>
<feature type="domain" description="Peptidase M13 N-terminal" evidence="11">
    <location>
        <begin position="47"/>
        <end position="409"/>
    </location>
</feature>
<keyword evidence="13" id="KW-1185">Reference proteome</keyword>
<keyword evidence="6" id="KW-0378">Hydrolase</keyword>
<evidence type="ECO:0000259" key="11">
    <source>
        <dbReference type="Pfam" id="PF05649"/>
    </source>
</evidence>
<evidence type="ECO:0000256" key="8">
    <source>
        <dbReference type="ARBA" id="ARBA00023049"/>
    </source>
</evidence>
<reference evidence="12 13" key="1">
    <citation type="submission" date="2020-11" db="EMBL/GenBank/DDBJ databases">
        <authorList>
            <person name="Wallbank WR R."/>
            <person name="Pardo Diaz C."/>
            <person name="Kozak K."/>
            <person name="Martin S."/>
            <person name="Jiggins C."/>
            <person name="Moest M."/>
            <person name="Warren A I."/>
            <person name="Generalovic N T."/>
            <person name="Byers J.R.P. K."/>
            <person name="Montejo-Kovacevich G."/>
            <person name="Yen C E."/>
        </authorList>
    </citation>
    <scope>NUCLEOTIDE SEQUENCE [LARGE SCALE GENOMIC DNA]</scope>
</reference>
<dbReference type="AlphaFoldDB" id="A0A7R8YZH6"/>
<comment type="similarity">
    <text evidence="3">Belongs to the peptidase M13 family.</text>
</comment>
<feature type="signal peptide" evidence="9">
    <location>
        <begin position="1"/>
        <end position="19"/>
    </location>
</feature>
<dbReference type="OMA" id="PEKTQFY"/>
<dbReference type="Pfam" id="PF01431">
    <property type="entry name" value="Peptidase_M13"/>
    <property type="match status" value="1"/>
</dbReference>
<dbReference type="EMBL" id="LR899013">
    <property type="protein sequence ID" value="CAD7091264.1"/>
    <property type="molecule type" value="Genomic_DNA"/>
</dbReference>
<dbReference type="InterPro" id="IPR000718">
    <property type="entry name" value="Peptidase_M13"/>
</dbReference>
<dbReference type="InterPro" id="IPR008753">
    <property type="entry name" value="Peptidase_M13_N"/>
</dbReference>
<dbReference type="InParanoid" id="A0A7R8YZH6"/>
<keyword evidence="7" id="KW-0862">Zinc</keyword>
<dbReference type="CDD" id="cd08662">
    <property type="entry name" value="M13"/>
    <property type="match status" value="1"/>
</dbReference>
<keyword evidence="8" id="KW-0482">Metalloprotease</keyword>
<organism evidence="12 13">
    <name type="scientific">Hermetia illucens</name>
    <name type="common">Black soldier fly</name>
    <dbReference type="NCBI Taxonomy" id="343691"/>
    <lineage>
        <taxon>Eukaryota</taxon>
        <taxon>Metazoa</taxon>
        <taxon>Ecdysozoa</taxon>
        <taxon>Arthropoda</taxon>
        <taxon>Hexapoda</taxon>
        <taxon>Insecta</taxon>
        <taxon>Pterygota</taxon>
        <taxon>Neoptera</taxon>
        <taxon>Endopterygota</taxon>
        <taxon>Diptera</taxon>
        <taxon>Brachycera</taxon>
        <taxon>Stratiomyomorpha</taxon>
        <taxon>Stratiomyidae</taxon>
        <taxon>Hermetiinae</taxon>
        <taxon>Hermetia</taxon>
    </lineage>
</organism>
<protein>
    <submittedName>
        <fullName evidence="12">Uncharacterized protein</fullName>
    </submittedName>
</protein>
<dbReference type="PROSITE" id="PS51885">
    <property type="entry name" value="NEPRILYSIN"/>
    <property type="match status" value="1"/>
</dbReference>
<dbReference type="PANTHER" id="PTHR11733">
    <property type="entry name" value="ZINC METALLOPROTEASE FAMILY M13 NEPRILYSIN-RELATED"/>
    <property type="match status" value="1"/>
</dbReference>
<dbReference type="OrthoDB" id="8001041at2759"/>
<dbReference type="Gene3D" id="3.40.390.10">
    <property type="entry name" value="Collagenase (Catalytic Domain)"/>
    <property type="match status" value="1"/>
</dbReference>
<dbReference type="GO" id="GO:0046872">
    <property type="term" value="F:metal ion binding"/>
    <property type="evidence" value="ECO:0007669"/>
    <property type="project" value="UniProtKB-KW"/>
</dbReference>
<dbReference type="Gene3D" id="1.10.1380.10">
    <property type="entry name" value="Neutral endopeptidase , domain2"/>
    <property type="match status" value="1"/>
</dbReference>
<dbReference type="InterPro" id="IPR024079">
    <property type="entry name" value="MetalloPept_cat_dom_sf"/>
</dbReference>
<evidence type="ECO:0000313" key="12">
    <source>
        <dbReference type="EMBL" id="CAD7091264.1"/>
    </source>
</evidence>
<dbReference type="GO" id="GO:0004222">
    <property type="term" value="F:metalloendopeptidase activity"/>
    <property type="evidence" value="ECO:0007669"/>
    <property type="project" value="InterPro"/>
</dbReference>
<evidence type="ECO:0000313" key="13">
    <source>
        <dbReference type="Proteomes" id="UP000594454"/>
    </source>
</evidence>
<dbReference type="GO" id="GO:0016485">
    <property type="term" value="P:protein processing"/>
    <property type="evidence" value="ECO:0007669"/>
    <property type="project" value="TreeGrafter"/>
</dbReference>
<keyword evidence="9" id="KW-0732">Signal</keyword>
<keyword evidence="4" id="KW-0645">Protease</keyword>
<evidence type="ECO:0000256" key="9">
    <source>
        <dbReference type="SAM" id="SignalP"/>
    </source>
</evidence>
<evidence type="ECO:0000256" key="5">
    <source>
        <dbReference type="ARBA" id="ARBA00022723"/>
    </source>
</evidence>
<dbReference type="PRINTS" id="PR00786">
    <property type="entry name" value="NEPRILYSIN"/>
</dbReference>
<comment type="cofactor">
    <cofactor evidence="1">
        <name>Zn(2+)</name>
        <dbReference type="ChEBI" id="CHEBI:29105"/>
    </cofactor>
</comment>
<feature type="chain" id="PRO_5030673709" evidence="9">
    <location>
        <begin position="20"/>
        <end position="678"/>
    </location>
</feature>
<keyword evidence="5" id="KW-0479">Metal-binding</keyword>
<evidence type="ECO:0000256" key="7">
    <source>
        <dbReference type="ARBA" id="ARBA00022833"/>
    </source>
</evidence>
<sequence length="678" mass="77177">MLLVTALSVLVLSVVNVCCKPTIVTIENSVPDEIASLKKYINFSVDPCDDFYEFACGNWKTIHPRPDQELEHNALLKLTKSVWADLKELLEDTGNDLKYSDAEMKAKMFYKSCVDIPDLQGESNKQYRALLDSLGGWPVLDPEWNDTGFDWLNLTAQIHLFGVSGLIQEVIAPSQEDASISSLYIGETDFSVVKREDFLNPSHISLMPGYKALMLETMKQFGASEEAARNASEEIINFETELAKITIGPDDDTSQVITFQQLKQKVPEIDWNRFFRIIIDSPLPEGVSVTLYDEEYFGKMLNILSITENRIIANYLLWRLMISSIREFMTVERWKVCLAEVMESMGAAVSAMYIRKYFDEDIRKDVLGIIARMQASFRENLEKNTWLDKETKMEAATKLYSISSLIGYPKYIMNEGILNTEFKNLHINTHNYYQNVFNSKRFHTKRSHSQLLGKDIADQWAIQPAEVNGFYHVRKNAIVIPAAILQPPVYSKNYPKAITYGTFGSFIGHELTHAFDKDGRNYDLDGNRRNWWSNNSAEQFGKEVECFISQYNNYSVPELNASLDGKQTLSENIADNGGLRHAYAAYKNWLKEASPADIQKENIPGLNLTSGQLFFVGFANFYCGEVTLAGAVAVLNTDSHSLPKFRVHGSVSNFEKFSEEFKCKPGTRMNPERKCKIW</sequence>
<evidence type="ECO:0000259" key="10">
    <source>
        <dbReference type="Pfam" id="PF01431"/>
    </source>
</evidence>
<feature type="domain" description="Peptidase M13 C-terminal" evidence="10">
    <location>
        <begin position="468"/>
        <end position="677"/>
    </location>
</feature>
<dbReference type="PANTHER" id="PTHR11733:SF238">
    <property type="entry name" value="FI07649P-RELATED"/>
    <property type="match status" value="1"/>
</dbReference>
<dbReference type="Proteomes" id="UP000594454">
    <property type="component" value="Chromosome 5"/>
</dbReference>
<dbReference type="GO" id="GO:0005886">
    <property type="term" value="C:plasma membrane"/>
    <property type="evidence" value="ECO:0007669"/>
    <property type="project" value="UniProtKB-SubCell"/>
</dbReference>
<dbReference type="Pfam" id="PF05649">
    <property type="entry name" value="Peptidase_M13_N"/>
    <property type="match status" value="1"/>
</dbReference>
<evidence type="ECO:0000256" key="2">
    <source>
        <dbReference type="ARBA" id="ARBA00004401"/>
    </source>
</evidence>
<evidence type="ECO:0000256" key="3">
    <source>
        <dbReference type="ARBA" id="ARBA00007357"/>
    </source>
</evidence>
<name>A0A7R8YZH6_HERIL</name>